<dbReference type="Proteomes" id="UP001431131">
    <property type="component" value="Unassembled WGS sequence"/>
</dbReference>
<evidence type="ECO:0000313" key="1">
    <source>
        <dbReference type="EMBL" id="MCH1627210.1"/>
    </source>
</evidence>
<sequence length="108" mass="12949">MLKINVDMWMTLDQIYWLAKPFKEEPHTTFLIDYKIGVVEHFYNSEPEKFSLMFLPIEQDTISMDGKEIRKTLLGIRKNIVNQMKEFEINDIFLEVHFNAELIAYPVY</sequence>
<proteinExistence type="predicted"/>
<name>A0AAW5E2S5_9BACI</name>
<keyword evidence="2" id="KW-1185">Reference proteome</keyword>
<organism evidence="1 2">
    <name type="scientific">Fredinandcohnia quinoae</name>
    <dbReference type="NCBI Taxonomy" id="2918902"/>
    <lineage>
        <taxon>Bacteria</taxon>
        <taxon>Bacillati</taxon>
        <taxon>Bacillota</taxon>
        <taxon>Bacilli</taxon>
        <taxon>Bacillales</taxon>
        <taxon>Bacillaceae</taxon>
        <taxon>Fredinandcohnia</taxon>
    </lineage>
</organism>
<gene>
    <name evidence="1" type="ORF">MJG50_17895</name>
</gene>
<dbReference type="AlphaFoldDB" id="A0AAW5E2S5"/>
<reference evidence="1" key="1">
    <citation type="submission" date="2022-02" db="EMBL/GenBank/DDBJ databases">
        <title>Fredinandcohnia quinoae sp. nov. isolated from Chenopodium quinoa seeds.</title>
        <authorList>
            <person name="Saati-Santamaria Z."/>
            <person name="Flores-Felix J.D."/>
            <person name="Igual J.M."/>
            <person name="Velazquez E."/>
            <person name="Garcia-Fraile P."/>
            <person name="Martinez-Molina E."/>
        </authorList>
    </citation>
    <scope>NUCLEOTIDE SEQUENCE</scope>
    <source>
        <strain evidence="1">SECRCQ15</strain>
    </source>
</reference>
<dbReference type="RefSeq" id="WP_240257131.1">
    <property type="nucleotide sequence ID" value="NZ_JAKTTI010000036.1"/>
</dbReference>
<comment type="caution">
    <text evidence="1">The sequence shown here is derived from an EMBL/GenBank/DDBJ whole genome shotgun (WGS) entry which is preliminary data.</text>
</comment>
<accession>A0AAW5E2S5</accession>
<protein>
    <submittedName>
        <fullName evidence="1">Uncharacterized protein</fullName>
    </submittedName>
</protein>
<evidence type="ECO:0000313" key="2">
    <source>
        <dbReference type="Proteomes" id="UP001431131"/>
    </source>
</evidence>
<dbReference type="EMBL" id="JAKTTI010000036">
    <property type="protein sequence ID" value="MCH1627210.1"/>
    <property type="molecule type" value="Genomic_DNA"/>
</dbReference>